<gene>
    <name evidence="8" type="ORF">SAMN05443661_10647</name>
</gene>
<dbReference type="EMBL" id="FORO01000006">
    <property type="protein sequence ID" value="SFI80894.1"/>
    <property type="molecule type" value="Genomic_DNA"/>
</dbReference>
<dbReference type="CDD" id="cd06225">
    <property type="entry name" value="HAMP"/>
    <property type="match status" value="1"/>
</dbReference>
<dbReference type="Pfam" id="PF00015">
    <property type="entry name" value="MCPsignal"/>
    <property type="match status" value="1"/>
</dbReference>
<feature type="domain" description="HAMP" evidence="7">
    <location>
        <begin position="75"/>
        <end position="127"/>
    </location>
</feature>
<protein>
    <submittedName>
        <fullName evidence="8">Methyl-accepting chemotaxis protein</fullName>
    </submittedName>
</protein>
<dbReference type="InterPro" id="IPR003660">
    <property type="entry name" value="HAMP_dom"/>
</dbReference>
<evidence type="ECO:0000256" key="2">
    <source>
        <dbReference type="ARBA" id="ARBA00029447"/>
    </source>
</evidence>
<feature type="domain" description="HAMP" evidence="7">
    <location>
        <begin position="148"/>
        <end position="201"/>
    </location>
</feature>
<dbReference type="InterPro" id="IPR004090">
    <property type="entry name" value="Chemotax_Me-accpt_rcpt"/>
</dbReference>
<evidence type="ECO:0000256" key="4">
    <source>
        <dbReference type="SAM" id="Coils"/>
    </source>
</evidence>
<keyword evidence="5" id="KW-0472">Membrane</keyword>
<evidence type="ECO:0000256" key="3">
    <source>
        <dbReference type="PROSITE-ProRule" id="PRU00284"/>
    </source>
</evidence>
<proteinExistence type="inferred from homology"/>
<evidence type="ECO:0000313" key="8">
    <source>
        <dbReference type="EMBL" id="SFI80894.1"/>
    </source>
</evidence>
<dbReference type="OMA" id="HWLARVI"/>
<sequence length="523" mass="55356">MIGTRRSLAPAFVRRSYTLTYGLVLFLAALALGTAGLAATVVVDGVGPTETAAYGLVAIVGGALTIGLVGAALGRATEQSIDRLADSIERIEAGDPTVEIESERIDAVGRLSDEVGSVCTQYEARLRDLERQRAAARAELDSLERENGRLKRIAADYSERMQSAANGELTVRIEPRGKTESMRAIAEGFNAMLDGIEATVCRLDGFATDVVATSADVTDSSEEVRTANQEVSESIQEISQGANRQYQALQLVDSRMATLAQTTERIAASSNDVVDIAEQTTETTREGRAAAWAAIEACDDLESEYRSAVEEFDDLQRQVDRIDDLTETIAAIAEQTNVLALNANIEASRSAGGSDTDGFSTVAAEVTELSQDVKKAAEQISDRLEAVQEQTDRSATAVDRTSEEIDRVDQLVTDVMDSLDEIADYAAETTDGVREISSSTEQQAASTQGVVAIVDEVATIAETTTAEAETVAGAAKEQTAALSSVLASADELGQQATALSDVLDRFETDAGSDATVDLVVGAN</sequence>
<evidence type="ECO:0000256" key="1">
    <source>
        <dbReference type="ARBA" id="ARBA00023224"/>
    </source>
</evidence>
<dbReference type="PRINTS" id="PR00260">
    <property type="entry name" value="CHEMTRNSDUCR"/>
</dbReference>
<dbReference type="Proteomes" id="UP000182829">
    <property type="component" value="Unassembled WGS sequence"/>
</dbReference>
<feature type="coiled-coil region" evidence="4">
    <location>
        <begin position="298"/>
        <end position="335"/>
    </location>
</feature>
<dbReference type="PANTHER" id="PTHR32089">
    <property type="entry name" value="METHYL-ACCEPTING CHEMOTAXIS PROTEIN MCPB"/>
    <property type="match status" value="1"/>
</dbReference>
<keyword evidence="5" id="KW-0812">Transmembrane</keyword>
<dbReference type="GO" id="GO:0007165">
    <property type="term" value="P:signal transduction"/>
    <property type="evidence" value="ECO:0007669"/>
    <property type="project" value="UniProtKB-KW"/>
</dbReference>
<feature type="transmembrane region" description="Helical" evidence="5">
    <location>
        <begin position="54"/>
        <end position="74"/>
    </location>
</feature>
<dbReference type="SMART" id="SM00283">
    <property type="entry name" value="MA"/>
    <property type="match status" value="1"/>
</dbReference>
<keyword evidence="5" id="KW-1133">Transmembrane helix</keyword>
<dbReference type="OrthoDB" id="8523at2157"/>
<reference evidence="8 9" key="1">
    <citation type="submission" date="2016-10" db="EMBL/GenBank/DDBJ databases">
        <authorList>
            <person name="de Groot N.N."/>
        </authorList>
    </citation>
    <scope>NUCLEOTIDE SEQUENCE [LARGE SCALE GENOMIC DNA]</scope>
    <source>
        <strain evidence="8 9">SP2</strain>
    </source>
</reference>
<dbReference type="InterPro" id="IPR004089">
    <property type="entry name" value="MCPsignal_dom"/>
</dbReference>
<dbReference type="AlphaFoldDB" id="A0A1I3L822"/>
<dbReference type="PANTHER" id="PTHR32089:SF112">
    <property type="entry name" value="LYSOZYME-LIKE PROTEIN-RELATED"/>
    <property type="match status" value="1"/>
</dbReference>
<name>A0A1I3L822_9EURY</name>
<dbReference type="Gene3D" id="1.10.287.950">
    <property type="entry name" value="Methyl-accepting chemotaxis protein"/>
    <property type="match status" value="1"/>
</dbReference>
<dbReference type="SMART" id="SM00304">
    <property type="entry name" value="HAMP"/>
    <property type="match status" value="3"/>
</dbReference>
<dbReference type="PROSITE" id="PS50885">
    <property type="entry name" value="HAMP"/>
    <property type="match status" value="2"/>
</dbReference>
<evidence type="ECO:0000259" key="6">
    <source>
        <dbReference type="PROSITE" id="PS50111"/>
    </source>
</evidence>
<organism evidence="8 9">
    <name type="scientific">Natronobacterium gregoryi</name>
    <dbReference type="NCBI Taxonomy" id="44930"/>
    <lineage>
        <taxon>Archaea</taxon>
        <taxon>Methanobacteriati</taxon>
        <taxon>Methanobacteriota</taxon>
        <taxon>Stenosarchaea group</taxon>
        <taxon>Halobacteria</taxon>
        <taxon>Halobacteriales</taxon>
        <taxon>Natrialbaceae</taxon>
        <taxon>Natronobacterium</taxon>
    </lineage>
</organism>
<comment type="similarity">
    <text evidence="2">Belongs to the methyl-accepting chemotaxis (MCP) protein family.</text>
</comment>
<keyword evidence="4" id="KW-0175">Coiled coil</keyword>
<feature type="domain" description="Methyl-accepting transducer" evidence="6">
    <location>
        <begin position="220"/>
        <end position="458"/>
    </location>
</feature>
<keyword evidence="1 3" id="KW-0807">Transducer</keyword>
<dbReference type="GO" id="GO:0004888">
    <property type="term" value="F:transmembrane signaling receptor activity"/>
    <property type="evidence" value="ECO:0007669"/>
    <property type="project" value="InterPro"/>
</dbReference>
<dbReference type="GO" id="GO:0006935">
    <property type="term" value="P:chemotaxis"/>
    <property type="evidence" value="ECO:0007669"/>
    <property type="project" value="InterPro"/>
</dbReference>
<evidence type="ECO:0000259" key="7">
    <source>
        <dbReference type="PROSITE" id="PS50885"/>
    </source>
</evidence>
<dbReference type="SUPFAM" id="SSF58104">
    <property type="entry name" value="Methyl-accepting chemotaxis protein (MCP) signaling domain"/>
    <property type="match status" value="1"/>
</dbReference>
<dbReference type="Gene3D" id="6.10.250.1910">
    <property type="match status" value="1"/>
</dbReference>
<evidence type="ECO:0000313" key="9">
    <source>
        <dbReference type="Proteomes" id="UP000182829"/>
    </source>
</evidence>
<feature type="coiled-coil region" evidence="4">
    <location>
        <begin position="119"/>
        <end position="160"/>
    </location>
</feature>
<accession>A0A1I3L822</accession>
<dbReference type="GO" id="GO:0016020">
    <property type="term" value="C:membrane"/>
    <property type="evidence" value="ECO:0007669"/>
    <property type="project" value="InterPro"/>
</dbReference>
<dbReference type="PROSITE" id="PS50111">
    <property type="entry name" value="CHEMOTAXIS_TRANSDUC_2"/>
    <property type="match status" value="1"/>
</dbReference>
<evidence type="ECO:0000256" key="5">
    <source>
        <dbReference type="SAM" id="Phobius"/>
    </source>
</evidence>